<dbReference type="Gramene" id="RZC68901">
    <property type="protein sequence ID" value="RZC68901"/>
    <property type="gene ID" value="C5167_032100"/>
</dbReference>
<evidence type="ECO:0000313" key="3">
    <source>
        <dbReference type="Proteomes" id="UP000316621"/>
    </source>
</evidence>
<reference evidence="2 3" key="1">
    <citation type="journal article" date="2018" name="Science">
        <title>The opium poppy genome and morphinan production.</title>
        <authorList>
            <person name="Guo L."/>
            <person name="Winzer T."/>
            <person name="Yang X."/>
            <person name="Li Y."/>
            <person name="Ning Z."/>
            <person name="He Z."/>
            <person name="Teodor R."/>
            <person name="Lu Y."/>
            <person name="Bowser T.A."/>
            <person name="Graham I.A."/>
            <person name="Ye K."/>
        </authorList>
    </citation>
    <scope>NUCLEOTIDE SEQUENCE [LARGE SCALE GENOMIC DNA]</scope>
    <source>
        <strain evidence="3">cv. HN1</strain>
        <tissue evidence="2">Leaves</tissue>
    </source>
</reference>
<organism evidence="2 3">
    <name type="scientific">Papaver somniferum</name>
    <name type="common">Opium poppy</name>
    <dbReference type="NCBI Taxonomy" id="3469"/>
    <lineage>
        <taxon>Eukaryota</taxon>
        <taxon>Viridiplantae</taxon>
        <taxon>Streptophyta</taxon>
        <taxon>Embryophyta</taxon>
        <taxon>Tracheophyta</taxon>
        <taxon>Spermatophyta</taxon>
        <taxon>Magnoliopsida</taxon>
        <taxon>Ranunculales</taxon>
        <taxon>Papaveraceae</taxon>
        <taxon>Papaveroideae</taxon>
        <taxon>Papaver</taxon>
    </lineage>
</organism>
<dbReference type="AlphaFoldDB" id="A0A4Y7K9M1"/>
<gene>
    <name evidence="2" type="ORF">C5167_032100</name>
</gene>
<sequence length="124" mass="13879">MLVYKSIMKGEEKVGLLAYTLQAFPISAYSEKDNLSAIRYELDCCCEVFNVLHTIVSAPTRERAIEHMNRTLSSTVITGSAKEACKKSATSNSNFVKPTNNTSRPAITEQSRKEMMSEPFYIQS</sequence>
<feature type="region of interest" description="Disordered" evidence="1">
    <location>
        <begin position="89"/>
        <end position="124"/>
    </location>
</feature>
<proteinExistence type="predicted"/>
<name>A0A4Y7K9M1_PAPSO</name>
<dbReference type="Proteomes" id="UP000316621">
    <property type="component" value="Chromosome 7"/>
</dbReference>
<feature type="compositionally biased region" description="Polar residues" evidence="1">
    <location>
        <begin position="89"/>
        <end position="109"/>
    </location>
</feature>
<keyword evidence="3" id="KW-1185">Reference proteome</keyword>
<evidence type="ECO:0000313" key="2">
    <source>
        <dbReference type="EMBL" id="RZC68901.1"/>
    </source>
</evidence>
<protein>
    <submittedName>
        <fullName evidence="2">Uncharacterized protein</fullName>
    </submittedName>
</protein>
<dbReference type="EMBL" id="CM010721">
    <property type="protein sequence ID" value="RZC68901.1"/>
    <property type="molecule type" value="Genomic_DNA"/>
</dbReference>
<evidence type="ECO:0000256" key="1">
    <source>
        <dbReference type="SAM" id="MobiDB-lite"/>
    </source>
</evidence>
<accession>A0A4Y7K9M1</accession>